<evidence type="ECO:0000313" key="3">
    <source>
        <dbReference type="Proteomes" id="UP001530315"/>
    </source>
</evidence>
<organism evidence="2 3">
    <name type="scientific">Stephanodiscus triporus</name>
    <dbReference type="NCBI Taxonomy" id="2934178"/>
    <lineage>
        <taxon>Eukaryota</taxon>
        <taxon>Sar</taxon>
        <taxon>Stramenopiles</taxon>
        <taxon>Ochrophyta</taxon>
        <taxon>Bacillariophyta</taxon>
        <taxon>Coscinodiscophyceae</taxon>
        <taxon>Thalassiosirophycidae</taxon>
        <taxon>Stephanodiscales</taxon>
        <taxon>Stephanodiscaceae</taxon>
        <taxon>Stephanodiscus</taxon>
    </lineage>
</organism>
<feature type="transmembrane region" description="Helical" evidence="1">
    <location>
        <begin position="85"/>
        <end position="102"/>
    </location>
</feature>
<reference evidence="2 3" key="1">
    <citation type="submission" date="2024-10" db="EMBL/GenBank/DDBJ databases">
        <title>Updated reference genomes for cyclostephanoid diatoms.</title>
        <authorList>
            <person name="Roberts W.R."/>
            <person name="Alverson A.J."/>
        </authorList>
    </citation>
    <scope>NUCLEOTIDE SEQUENCE [LARGE SCALE GENOMIC DNA]</scope>
    <source>
        <strain evidence="2 3">AJA276-08</strain>
    </source>
</reference>
<keyword evidence="1" id="KW-0812">Transmembrane</keyword>
<name>A0ABD3NPJ3_9STRA</name>
<keyword evidence="1" id="KW-1133">Transmembrane helix</keyword>
<dbReference type="EMBL" id="JALLAZ020001265">
    <property type="protein sequence ID" value="KAL3777804.1"/>
    <property type="molecule type" value="Genomic_DNA"/>
</dbReference>
<dbReference type="AlphaFoldDB" id="A0ABD3NPJ3"/>
<evidence type="ECO:0000313" key="2">
    <source>
        <dbReference type="EMBL" id="KAL3777804.1"/>
    </source>
</evidence>
<gene>
    <name evidence="2" type="ORF">ACHAW5_001782</name>
</gene>
<comment type="caution">
    <text evidence="2">The sequence shown here is derived from an EMBL/GenBank/DDBJ whole genome shotgun (WGS) entry which is preliminary data.</text>
</comment>
<accession>A0ABD3NPJ3</accession>
<keyword evidence="3" id="KW-1185">Reference proteome</keyword>
<sequence>MSTLRQKKKDPVPTEDVEALIIQDVDDSAASPSSPKRTSASIIHQNPVAIARMVLRKVGHLLIKDDEDAEDITTAGGIIALLKDIFIGMMIGIVCVSVLVFLDHKNVIHMQSAHNYREMAFAMLSDPETRQSVEESSGLKFMTVEHYQSKTAEIKSFPAQIVKIKENMKKYDADMVVAKKEYEAIKPDYDKLVADPLLGLDKFCGECSWQGKTNCNARLSYVMDKYNKAEIESKLSMMASLPQCVKKE</sequence>
<proteinExistence type="predicted"/>
<protein>
    <submittedName>
        <fullName evidence="2">Uncharacterized protein</fullName>
    </submittedName>
</protein>
<evidence type="ECO:0000256" key="1">
    <source>
        <dbReference type="SAM" id="Phobius"/>
    </source>
</evidence>
<keyword evidence="1" id="KW-0472">Membrane</keyword>
<dbReference type="Proteomes" id="UP001530315">
    <property type="component" value="Unassembled WGS sequence"/>
</dbReference>